<dbReference type="EMBL" id="AHAT01038774">
    <property type="status" value="NOT_ANNOTATED_CDS"/>
    <property type="molecule type" value="Genomic_DNA"/>
</dbReference>
<dbReference type="GeneTree" id="ENSGT00940000154682"/>
<name>W5M528_LEPOC</name>
<dbReference type="Gene3D" id="3.40.50.410">
    <property type="entry name" value="von Willebrand factor, type A domain"/>
    <property type="match status" value="1"/>
</dbReference>
<dbReference type="InParanoid" id="W5M528"/>
<feature type="domain" description="VWFA" evidence="3">
    <location>
        <begin position="305"/>
        <end position="487"/>
    </location>
</feature>
<feature type="compositionally biased region" description="Polar residues" evidence="1">
    <location>
        <begin position="716"/>
        <end position="735"/>
    </location>
</feature>
<feature type="chain" id="PRO_5004867641" description="VWFA domain-containing protein" evidence="2">
    <location>
        <begin position="22"/>
        <end position="759"/>
    </location>
</feature>
<organism evidence="4 5">
    <name type="scientific">Lepisosteus oculatus</name>
    <name type="common">Spotted gar</name>
    <dbReference type="NCBI Taxonomy" id="7918"/>
    <lineage>
        <taxon>Eukaryota</taxon>
        <taxon>Metazoa</taxon>
        <taxon>Chordata</taxon>
        <taxon>Craniata</taxon>
        <taxon>Vertebrata</taxon>
        <taxon>Euteleostomi</taxon>
        <taxon>Actinopterygii</taxon>
        <taxon>Neopterygii</taxon>
        <taxon>Holostei</taxon>
        <taxon>Semionotiformes</taxon>
        <taxon>Lepisosteidae</taxon>
        <taxon>Lepisosteus</taxon>
    </lineage>
</organism>
<keyword evidence="2" id="KW-0732">Signal</keyword>
<dbReference type="Proteomes" id="UP000018468">
    <property type="component" value="Linkage group LG5"/>
</dbReference>
<feature type="compositionally biased region" description="Basic and acidic residues" evidence="1">
    <location>
        <begin position="694"/>
        <end position="704"/>
    </location>
</feature>
<proteinExistence type="predicted"/>
<evidence type="ECO:0000259" key="3">
    <source>
        <dbReference type="PROSITE" id="PS50234"/>
    </source>
</evidence>
<evidence type="ECO:0000313" key="5">
    <source>
        <dbReference type="Proteomes" id="UP000018468"/>
    </source>
</evidence>
<dbReference type="InterPro" id="IPR051266">
    <property type="entry name" value="CLCR"/>
</dbReference>
<dbReference type="AlphaFoldDB" id="W5M528"/>
<dbReference type="HOGENOM" id="CLU_005812_0_1_1"/>
<keyword evidence="5" id="KW-1185">Reference proteome</keyword>
<accession>W5M528</accession>
<dbReference type="PANTHER" id="PTHR10579">
    <property type="entry name" value="CALCIUM-ACTIVATED CHLORIDE CHANNEL REGULATOR"/>
    <property type="match status" value="1"/>
</dbReference>
<dbReference type="Pfam" id="PF00092">
    <property type="entry name" value="VWA"/>
    <property type="match status" value="1"/>
</dbReference>
<dbReference type="Ensembl" id="ENSLOCT00000003493.1">
    <property type="protein sequence ID" value="ENSLOCP00000003486.1"/>
    <property type="gene ID" value="ENSLOCG00000002956.1"/>
</dbReference>
<protein>
    <recommendedName>
        <fullName evidence="3">VWFA domain-containing protein</fullName>
    </recommendedName>
</protein>
<dbReference type="Pfam" id="PF08434">
    <property type="entry name" value="CLCA"/>
    <property type="match status" value="1"/>
</dbReference>
<dbReference type="InterPro" id="IPR002035">
    <property type="entry name" value="VWF_A"/>
</dbReference>
<evidence type="ECO:0000313" key="4">
    <source>
        <dbReference type="Ensembl" id="ENSLOCP00000003486.1"/>
    </source>
</evidence>
<dbReference type="eggNOG" id="ENOG502RIMV">
    <property type="taxonomic scope" value="Eukaryota"/>
</dbReference>
<reference evidence="4" key="2">
    <citation type="submission" date="2025-08" db="UniProtKB">
        <authorList>
            <consortium name="Ensembl"/>
        </authorList>
    </citation>
    <scope>IDENTIFICATION</scope>
</reference>
<reference evidence="5" key="1">
    <citation type="submission" date="2011-12" db="EMBL/GenBank/DDBJ databases">
        <title>The Draft Genome of Lepisosteus oculatus.</title>
        <authorList>
            <consortium name="The Broad Institute Genome Assembly &amp; Analysis Group"/>
            <consortium name="Computational R&amp;D Group"/>
            <consortium name="and Sequencing Platform"/>
            <person name="Di Palma F."/>
            <person name="Alfoldi J."/>
            <person name="Johnson J."/>
            <person name="Berlin A."/>
            <person name="Gnerre S."/>
            <person name="Jaffe D."/>
            <person name="MacCallum I."/>
            <person name="Young S."/>
            <person name="Walker B.J."/>
            <person name="Lander E.S."/>
            <person name="Lindblad-Toh K."/>
        </authorList>
    </citation>
    <scope>NUCLEOTIDE SEQUENCE [LARGE SCALE GENOMIC DNA]</scope>
</reference>
<evidence type="ECO:0000256" key="1">
    <source>
        <dbReference type="SAM" id="MobiDB-lite"/>
    </source>
</evidence>
<reference evidence="4" key="3">
    <citation type="submission" date="2025-09" db="UniProtKB">
        <authorList>
            <consortium name="Ensembl"/>
        </authorList>
    </citation>
    <scope>IDENTIFICATION</scope>
</reference>
<dbReference type="OMA" id="CDERSTW"/>
<dbReference type="PANTHER" id="PTHR10579:SF172">
    <property type="entry name" value="CALCIUM-ACTIVATED CHLORIDE CHANNEL REGULATOR 4 PRECURSOR-RELATED"/>
    <property type="match status" value="1"/>
</dbReference>
<dbReference type="STRING" id="7918.ENSLOCP00000003486"/>
<sequence length="759" mass="82712">SSKGMLSSVLLLCSTVSVTLGSPVQLINNGYRGVVVAINPRVPENPELIDKIKEMFTEASPYLFTATKKRAFFQDVKILIPTTWKENNSLYRKPGTETYFKASVLVADPFCDNSIGTPYTSTLGKCGEEGEHVHLTPAYLLNDQALEMYGPRGRVLLYSWAVLRWGVFSELNSQEPFYMHDTGEIEAVRCPEHISGTLKNRDGDRHCEIDPSTLLPTKNCVFIPDSEQNTNVSIMYQPTIAQEATFCDENTHNFWVQNAQNKLCDYRSVWDVISQTPDFKGGNNAPMTADPPSPTFTLLRARQRVVCLVLDTSGSMTQSDRINRLRQAAMIFLDQIVEQGSRVGIVEFKNYARILKGLVLIDGQAARTQLASALPSAADGGTKICSGIQKAFEVLRQDDGDTAGDEIILLTDGEDSSVGSCLEEVKRSGVHVHTIALGPSADPRLEEFAKETGGTRFSASDKLDSNELIISFGSITSQSGDDITSAVQLLSKGSRTDPGSQFQGEVPVDPTVGNDTVLTFTWEHAQPDITVRSPSGGSYKNNDMEIHSGEKIVLFKIPGIAQSGTWSYEVVNTHSSPQTFTLQVTSRAIDECVPPVIVTGGMSETEVTYPQPLVISAQLSQGARPVINADVKAVVDLSDKNTVKLDLFDGGIGADKKKNDGIYSGLFYNYRANGRYGLKFEVQGVEGKVETRLYPDNSVPERPRQSSGRMRRSAPSLRQTSTALGSFSRTASGGTVTVKGVPAVPRDDFPPGKVTDLTA</sequence>
<dbReference type="SUPFAM" id="SSF53300">
    <property type="entry name" value="vWA-like"/>
    <property type="match status" value="1"/>
</dbReference>
<dbReference type="CDD" id="cd00198">
    <property type="entry name" value="vWFA"/>
    <property type="match status" value="1"/>
</dbReference>
<dbReference type="PROSITE" id="PS50234">
    <property type="entry name" value="VWFA"/>
    <property type="match status" value="1"/>
</dbReference>
<dbReference type="Bgee" id="ENSLOCG00000002956">
    <property type="expression patterns" value="Expressed in bone element and 13 other cell types or tissues"/>
</dbReference>
<dbReference type="InterPro" id="IPR013642">
    <property type="entry name" value="CLCA_N"/>
</dbReference>
<feature type="region of interest" description="Disordered" evidence="1">
    <location>
        <begin position="694"/>
        <end position="759"/>
    </location>
</feature>
<evidence type="ECO:0000256" key="2">
    <source>
        <dbReference type="SAM" id="SignalP"/>
    </source>
</evidence>
<dbReference type="SMART" id="SM00327">
    <property type="entry name" value="VWA"/>
    <property type="match status" value="1"/>
</dbReference>
<feature type="signal peptide" evidence="2">
    <location>
        <begin position="1"/>
        <end position="21"/>
    </location>
</feature>
<dbReference type="GO" id="GO:0005886">
    <property type="term" value="C:plasma membrane"/>
    <property type="evidence" value="ECO:0000318"/>
    <property type="project" value="GO_Central"/>
</dbReference>
<dbReference type="InterPro" id="IPR036465">
    <property type="entry name" value="vWFA_dom_sf"/>
</dbReference>